<dbReference type="GO" id="GO:0006310">
    <property type="term" value="P:DNA recombination"/>
    <property type="evidence" value="ECO:0007669"/>
    <property type="project" value="InterPro"/>
</dbReference>
<dbReference type="InterPro" id="IPR004604">
    <property type="entry name" value="DNA_recomb/repair_RecN"/>
</dbReference>
<dbReference type="OrthoDB" id="9806954at2"/>
<evidence type="ECO:0000256" key="9">
    <source>
        <dbReference type="PIRNR" id="PIRNR003128"/>
    </source>
</evidence>
<comment type="similarity">
    <text evidence="2 9">Belongs to the RecN family.</text>
</comment>
<dbReference type="GO" id="GO:0006281">
    <property type="term" value="P:DNA repair"/>
    <property type="evidence" value="ECO:0007669"/>
    <property type="project" value="UniProtKB-KW"/>
</dbReference>
<organism evidence="11 12">
    <name type="scientific">Bifidobacterium bifidum (strain PRL2010)</name>
    <dbReference type="NCBI Taxonomy" id="702459"/>
    <lineage>
        <taxon>Bacteria</taxon>
        <taxon>Bacillati</taxon>
        <taxon>Actinomycetota</taxon>
        <taxon>Actinomycetes</taxon>
        <taxon>Bifidobacteriales</taxon>
        <taxon>Bifidobacteriaceae</taxon>
        <taxon>Bifidobacterium</taxon>
    </lineage>
</organism>
<dbReference type="NCBIfam" id="TIGR00634">
    <property type="entry name" value="recN"/>
    <property type="match status" value="1"/>
</dbReference>
<dbReference type="eggNOG" id="COG0497">
    <property type="taxonomic scope" value="Bacteria"/>
</dbReference>
<evidence type="ECO:0000256" key="3">
    <source>
        <dbReference type="ARBA" id="ARBA00021315"/>
    </source>
</evidence>
<evidence type="ECO:0000256" key="4">
    <source>
        <dbReference type="ARBA" id="ARBA00022741"/>
    </source>
</evidence>
<comment type="function">
    <text evidence="1 9">May be involved in recombinational repair of damaged DNA.</text>
</comment>
<dbReference type="PIRSF" id="PIRSF003128">
    <property type="entry name" value="RecN"/>
    <property type="match status" value="1"/>
</dbReference>
<dbReference type="EMBL" id="CP001840">
    <property type="protein sequence ID" value="ADP36200.1"/>
    <property type="molecule type" value="Genomic_DNA"/>
</dbReference>
<dbReference type="KEGG" id="bbp:BBPR_1136"/>
<evidence type="ECO:0000256" key="6">
    <source>
        <dbReference type="ARBA" id="ARBA00022840"/>
    </source>
</evidence>
<dbReference type="AlphaFoldDB" id="A0A0H3ED62"/>
<dbReference type="Gene3D" id="3.40.50.300">
    <property type="entry name" value="P-loop containing nucleotide triphosphate hydrolases"/>
    <property type="match status" value="2"/>
</dbReference>
<evidence type="ECO:0000313" key="11">
    <source>
        <dbReference type="EMBL" id="ADP36200.1"/>
    </source>
</evidence>
<dbReference type="Proteomes" id="UP000002312">
    <property type="component" value="Chromosome"/>
</dbReference>
<dbReference type="GO" id="GO:0043590">
    <property type="term" value="C:bacterial nucleoid"/>
    <property type="evidence" value="ECO:0007669"/>
    <property type="project" value="TreeGrafter"/>
</dbReference>
<feature type="domain" description="AAA+ ATPase" evidence="10">
    <location>
        <begin position="21"/>
        <end position="538"/>
    </location>
</feature>
<protein>
    <recommendedName>
        <fullName evidence="3 9">DNA repair protein RecN</fullName>
    </recommendedName>
    <alternativeName>
        <fullName evidence="8 9">Recombination protein N</fullName>
    </alternativeName>
</protein>
<dbReference type="PANTHER" id="PTHR11059:SF0">
    <property type="entry name" value="DNA REPAIR PROTEIN RECN"/>
    <property type="match status" value="1"/>
</dbReference>
<keyword evidence="5 9" id="KW-0227">DNA damage</keyword>
<dbReference type="SMART" id="SM00382">
    <property type="entry name" value="AAA"/>
    <property type="match status" value="1"/>
</dbReference>
<evidence type="ECO:0000313" key="12">
    <source>
        <dbReference type="Proteomes" id="UP000002312"/>
    </source>
</evidence>
<keyword evidence="4" id="KW-0547">Nucleotide-binding</keyword>
<keyword evidence="7 9" id="KW-0234">DNA repair</keyword>
<name>A0A0H3ED62_BIFBP</name>
<keyword evidence="6" id="KW-0067">ATP-binding</keyword>
<dbReference type="PATRIC" id="fig|702459.3.peg.1175"/>
<accession>A0A0H3ED62</accession>
<evidence type="ECO:0000256" key="1">
    <source>
        <dbReference type="ARBA" id="ARBA00003618"/>
    </source>
</evidence>
<dbReference type="GO" id="GO:0009432">
    <property type="term" value="P:SOS response"/>
    <property type="evidence" value="ECO:0007669"/>
    <property type="project" value="TreeGrafter"/>
</dbReference>
<dbReference type="HOGENOM" id="CLU_018297_3_0_11"/>
<dbReference type="InterPro" id="IPR003395">
    <property type="entry name" value="RecF/RecN/SMC_N"/>
</dbReference>
<evidence type="ECO:0000256" key="7">
    <source>
        <dbReference type="ARBA" id="ARBA00023204"/>
    </source>
</evidence>
<dbReference type="Pfam" id="PF02463">
    <property type="entry name" value="SMC_N"/>
    <property type="match status" value="1"/>
</dbReference>
<reference evidence="11 12" key="1">
    <citation type="journal article" date="2010" name="Proc. Natl. Acad. Sci. U.S.A.">
        <title>Genome analysis of Bifidobacterium bifidum PRL2010 reveals metabolic pathways for host-derived glycan foraging.</title>
        <authorList>
            <person name="Turroni F."/>
            <person name="Bottacini F."/>
            <person name="Foroni E."/>
            <person name="Mulder I."/>
            <person name="Kim J.H."/>
            <person name="Zomer A."/>
            <person name="Sanchez B."/>
            <person name="Bidossi A."/>
            <person name="Ferrarini A."/>
            <person name="Giubellini V."/>
            <person name="Delledonne M."/>
            <person name="Henrissat B."/>
            <person name="Coutinho P."/>
            <person name="Oggioni M."/>
            <person name="Fitzgerald G.F."/>
            <person name="Mills D."/>
            <person name="Margolles A."/>
            <person name="Kelly D."/>
            <person name="van Sinderen D."/>
            <person name="Ventura M."/>
        </authorList>
    </citation>
    <scope>NUCLEOTIDE SEQUENCE [LARGE SCALE GENOMIC DNA]</scope>
    <source>
        <strain evidence="11 12">PRL2010</strain>
    </source>
</reference>
<evidence type="ECO:0000256" key="8">
    <source>
        <dbReference type="ARBA" id="ARBA00033408"/>
    </source>
</evidence>
<dbReference type="GO" id="GO:0005524">
    <property type="term" value="F:ATP binding"/>
    <property type="evidence" value="ECO:0007669"/>
    <property type="project" value="UniProtKB-KW"/>
</dbReference>
<dbReference type="SUPFAM" id="SSF52540">
    <property type="entry name" value="P-loop containing nucleoside triphosphate hydrolases"/>
    <property type="match status" value="1"/>
</dbReference>
<evidence type="ECO:0000256" key="5">
    <source>
        <dbReference type="ARBA" id="ARBA00022763"/>
    </source>
</evidence>
<dbReference type="InterPro" id="IPR027417">
    <property type="entry name" value="P-loop_NTPase"/>
</dbReference>
<sequence length="588" mass="62463">MLEELEIHDLGPIHRALLTPAGGMTAITGETGAGKSMLLSAIRLISGGPASSGRVSPGASEAWAQGVFAVDDRGGVAQEARDAGAVLEDGELYLSRTVPVSGRSRAVLNGKSAPRSVLESLASQLVTIHGQADQLRIAAASRQREFLDMVAGDDDLLARYRHSWDALRDLDDRLERLRHQESSARQRADYLRESIQRINRADPQPGEDEELKGRRARIENAADIAQGVSRALAALDASQVDVDADSSSASDLLNQAISSLRDIHVDGDFGELADRLESLNADLSDIVFSLSRELDGEESVEDLDAINARIHELGELTRRWGPTLQDVIAWRDKATFEVEDLDASPEKVAQLQDEREAAFDRALQDAGALSEARRAAAQSLAATVTDELSSLAMAGARLDIRVTDRGEEAVPVSDSAGEASTWPLDANGRDDIEFLFTPFPGSPQLPMGKSASGGELSRLMLALELAAADRRSSAAPAGEGGPMTFIFDEVDAGVGGKAAVELGRRLARLARTSQVIVVTHLAQVASWADAQFVVTKGASDGGQSAVTTTVAEVCGDARAHEIARMLSGSESEASLDHARELLASSSLT</sequence>
<gene>
    <name evidence="11" type="primary">recN</name>
    <name evidence="11" type="ordered locus">BBPR_1136</name>
</gene>
<evidence type="ECO:0000256" key="2">
    <source>
        <dbReference type="ARBA" id="ARBA00009441"/>
    </source>
</evidence>
<evidence type="ECO:0000259" key="10">
    <source>
        <dbReference type="SMART" id="SM00382"/>
    </source>
</evidence>
<dbReference type="PANTHER" id="PTHR11059">
    <property type="entry name" value="DNA REPAIR PROTEIN RECN"/>
    <property type="match status" value="1"/>
</dbReference>
<dbReference type="RefSeq" id="WP_003813477.1">
    <property type="nucleotide sequence ID" value="NC_014638.1"/>
</dbReference>
<dbReference type="InterPro" id="IPR003593">
    <property type="entry name" value="AAA+_ATPase"/>
</dbReference>
<proteinExistence type="inferred from homology"/>